<evidence type="ECO:0000256" key="1">
    <source>
        <dbReference type="SAM" id="Coils"/>
    </source>
</evidence>
<organism evidence="3 4">
    <name type="scientific">Coccomyxa viridis</name>
    <dbReference type="NCBI Taxonomy" id="1274662"/>
    <lineage>
        <taxon>Eukaryota</taxon>
        <taxon>Viridiplantae</taxon>
        <taxon>Chlorophyta</taxon>
        <taxon>core chlorophytes</taxon>
        <taxon>Trebouxiophyceae</taxon>
        <taxon>Trebouxiophyceae incertae sedis</taxon>
        <taxon>Coccomyxaceae</taxon>
        <taxon>Coccomyxa</taxon>
    </lineage>
</organism>
<keyword evidence="4" id="KW-1185">Reference proteome</keyword>
<dbReference type="PANTHER" id="PTHR16275:SF8">
    <property type="entry name" value="COILED-COIL DOMAIN-CONTAINING PROTEIN 40"/>
    <property type="match status" value="1"/>
</dbReference>
<name>A0ABP1FP66_9CHLO</name>
<feature type="coiled-coil region" evidence="1">
    <location>
        <begin position="642"/>
        <end position="711"/>
    </location>
</feature>
<protein>
    <submittedName>
        <fullName evidence="3">G4007 protein</fullName>
    </submittedName>
</protein>
<dbReference type="SUPFAM" id="SSF57997">
    <property type="entry name" value="Tropomyosin"/>
    <property type="match status" value="1"/>
</dbReference>
<sequence length="820" mass="91939">MLQQAQEKLKEQLLATKQRLEEELQERKYAIKEQAAKDAKKRVAQKAEVEAFREVLANSSNELRLLQQHVEEQKGDALVQKGVSEAAGHSAKSAANAEEEQASAIAKLEEQIKAEHAKHAALVAQHAEEEAKTQAAKTTLAEVDKDIERVTAENKKCSQQWQDNLLKLQKLDAKIKDIELETEEFRQQHKSVQAELNACRKESQAAATKADEVSLKLQRAQGENEVALQAGRKLDEQNAALKITMKQFEESLASTESAFKEAQAEAKTLAKQTLEAAKREHVQLLSKQAAINSTARDTTKQIAAVKAETAKLERKIEDVQQRIAVTEAEIARIEASNASQAAALKEQEAQLKEKEKEVLAGQAGLEKQTQQVEKKGRELDTLNRKYEKAMADVPKGEDAGPLEATIHNLKREISQETAQLEEHKAAWLKQQTELHALSESNAKATKEVALLQSTQAVMEHRLARLERQREAVQKDIKELETTIARQRNAMARMNSKLADTKAAKAALEEDIFNLQGKLDQAAKDGEAEVERLIKQADELKAEKQRLMSEVIQTQRQIKDSEKDGQLSKEMRLALHPEHGQAEVATLEKENKRAERHLSDLRATQQRLQTDLSNVIAKRETYVIKGRAMDRLAEDRKGPSSMEHKKRQMIAALETNVKEIERKIEEGKAEGEALEAQHFQVQRECEAVEQQCEEHKQAQEQDKADIVKLNEQRCQELILTARAQGNVKLYREAAAGKLKISKNLERQLKRARSKHDQLWTILQGIAEANPECSQEIQRALMHHMYAKVSDENVSSNVQIAGAGGGDEATDDNAVSVCEQPL</sequence>
<gene>
    <name evidence="3" type="primary">g4007</name>
    <name evidence="3" type="ORF">VP750_LOCUS3414</name>
</gene>
<dbReference type="EMBL" id="CAXHTA020000005">
    <property type="protein sequence ID" value="CAL5221755.1"/>
    <property type="molecule type" value="Genomic_DNA"/>
</dbReference>
<evidence type="ECO:0000313" key="3">
    <source>
        <dbReference type="EMBL" id="CAL5221755.1"/>
    </source>
</evidence>
<feature type="coiled-coil region" evidence="1">
    <location>
        <begin position="3"/>
        <end position="202"/>
    </location>
</feature>
<feature type="region of interest" description="Disordered" evidence="2">
    <location>
        <begin position="796"/>
        <end position="820"/>
    </location>
</feature>
<dbReference type="PANTHER" id="PTHR16275">
    <property type="entry name" value="COILED-COIL DOMAIN-CONTAINING PROTEIN 40"/>
    <property type="match status" value="1"/>
</dbReference>
<reference evidence="3 4" key="1">
    <citation type="submission" date="2024-06" db="EMBL/GenBank/DDBJ databases">
        <authorList>
            <person name="Kraege A."/>
            <person name="Thomma B."/>
        </authorList>
    </citation>
    <scope>NUCLEOTIDE SEQUENCE [LARGE SCALE GENOMIC DNA]</scope>
</reference>
<feature type="coiled-coil region" evidence="1">
    <location>
        <begin position="245"/>
        <end position="610"/>
    </location>
</feature>
<proteinExistence type="predicted"/>
<keyword evidence="1" id="KW-0175">Coiled coil</keyword>
<evidence type="ECO:0000256" key="2">
    <source>
        <dbReference type="SAM" id="MobiDB-lite"/>
    </source>
</evidence>
<dbReference type="InterPro" id="IPR037386">
    <property type="entry name" value="CCDC40"/>
</dbReference>
<dbReference type="Proteomes" id="UP001497392">
    <property type="component" value="Unassembled WGS sequence"/>
</dbReference>
<accession>A0ABP1FP66</accession>
<evidence type="ECO:0000313" key="4">
    <source>
        <dbReference type="Proteomes" id="UP001497392"/>
    </source>
</evidence>
<comment type="caution">
    <text evidence="3">The sequence shown here is derived from an EMBL/GenBank/DDBJ whole genome shotgun (WGS) entry which is preliminary data.</text>
</comment>